<evidence type="ECO:0000313" key="2">
    <source>
        <dbReference type="Proteomes" id="UP001732700"/>
    </source>
</evidence>
<proteinExistence type="predicted"/>
<organism evidence="1 2">
    <name type="scientific">Avena sativa</name>
    <name type="common">Oat</name>
    <dbReference type="NCBI Taxonomy" id="4498"/>
    <lineage>
        <taxon>Eukaryota</taxon>
        <taxon>Viridiplantae</taxon>
        <taxon>Streptophyta</taxon>
        <taxon>Embryophyta</taxon>
        <taxon>Tracheophyta</taxon>
        <taxon>Spermatophyta</taxon>
        <taxon>Magnoliopsida</taxon>
        <taxon>Liliopsida</taxon>
        <taxon>Poales</taxon>
        <taxon>Poaceae</taxon>
        <taxon>BOP clade</taxon>
        <taxon>Pooideae</taxon>
        <taxon>Poodae</taxon>
        <taxon>Poeae</taxon>
        <taxon>Poeae Chloroplast Group 1 (Aveneae type)</taxon>
        <taxon>Aveninae</taxon>
        <taxon>Avena</taxon>
    </lineage>
</organism>
<accession>A0ACD6ANF0</accession>
<dbReference type="Proteomes" id="UP001732700">
    <property type="component" value="Unassembled WGS sequence"/>
</dbReference>
<protein>
    <submittedName>
        <fullName evidence="1">Uncharacterized protein</fullName>
    </submittedName>
</protein>
<name>A0ACD6ANF0_AVESA</name>
<reference evidence="1" key="1">
    <citation type="submission" date="2025-09" db="UniProtKB">
        <authorList>
            <consortium name="EnsemblPlants"/>
        </authorList>
    </citation>
    <scope>IDENTIFICATION</scope>
</reference>
<evidence type="ECO:0000313" key="1">
    <source>
        <dbReference type="EnsemblPlants" id="AVESA.00010b.r2.UnG1427880.1.CDS"/>
    </source>
</evidence>
<keyword evidence="2" id="KW-1185">Reference proteome</keyword>
<dbReference type="EnsemblPlants" id="AVESA.00010b.r2.UnG1427880.1">
    <property type="protein sequence ID" value="AVESA.00010b.r2.UnG1427880.1.CDS"/>
    <property type="gene ID" value="AVESA.00010b.r2.UnG1427880"/>
</dbReference>
<sequence length="196" mass="22356">MSAVEICKDDGSNLFYLSSFIFMEDLVLCTGSATTLQSQPKQRQTTSFRLEIECIMNSQIVYKGKPIRTDDSDHIEVVLYDGDILIAPDHHLASADVELVVVDGEFGEHTQQYWSKHDFEQKIMKPRQGNNQKLVKNGKFKLVGGRYRYKGVVIMENSNRKDVKLGVMIVGDMEERVLEGVSNVFRVQEAKTEKEF</sequence>